<evidence type="ECO:0000313" key="2">
    <source>
        <dbReference type="Proteomes" id="UP000287651"/>
    </source>
</evidence>
<evidence type="ECO:0000313" key="1">
    <source>
        <dbReference type="EMBL" id="RRT64339.1"/>
    </source>
</evidence>
<dbReference type="Proteomes" id="UP000287651">
    <property type="component" value="Unassembled WGS sequence"/>
</dbReference>
<comment type="caution">
    <text evidence="1">The sequence shown here is derived from an EMBL/GenBank/DDBJ whole genome shotgun (WGS) entry which is preliminary data.</text>
</comment>
<proteinExistence type="predicted"/>
<gene>
    <name evidence="1" type="ORF">B296_00004995</name>
</gene>
<sequence length="100" mass="11508">TKDRDGKSPFSLAFCTKVVLPPKVVFPTLRVSSYREGVSEGLWANFDLLEEKRAEARLQALAYKKTMVKLYNHRGKLWLNWEGPYWVVDAVKDGTFQLTT</sequence>
<dbReference type="EMBL" id="AMZH03006235">
    <property type="protein sequence ID" value="RRT64339.1"/>
    <property type="molecule type" value="Genomic_DNA"/>
</dbReference>
<name>A0A426ZK23_ENSVE</name>
<organism evidence="1 2">
    <name type="scientific">Ensete ventricosum</name>
    <name type="common">Abyssinian banana</name>
    <name type="synonym">Musa ensete</name>
    <dbReference type="NCBI Taxonomy" id="4639"/>
    <lineage>
        <taxon>Eukaryota</taxon>
        <taxon>Viridiplantae</taxon>
        <taxon>Streptophyta</taxon>
        <taxon>Embryophyta</taxon>
        <taxon>Tracheophyta</taxon>
        <taxon>Spermatophyta</taxon>
        <taxon>Magnoliopsida</taxon>
        <taxon>Liliopsida</taxon>
        <taxon>Zingiberales</taxon>
        <taxon>Musaceae</taxon>
        <taxon>Ensete</taxon>
    </lineage>
</organism>
<feature type="non-terminal residue" evidence="1">
    <location>
        <position position="1"/>
    </location>
</feature>
<accession>A0A426ZK23</accession>
<dbReference type="AlphaFoldDB" id="A0A426ZK23"/>
<protein>
    <submittedName>
        <fullName evidence="1">Uncharacterized protein</fullName>
    </submittedName>
</protein>
<reference evidence="1 2" key="1">
    <citation type="journal article" date="2014" name="Agronomy (Basel)">
        <title>A Draft Genome Sequence for Ensete ventricosum, the Drought-Tolerant Tree Against Hunger.</title>
        <authorList>
            <person name="Harrison J."/>
            <person name="Moore K.A."/>
            <person name="Paszkiewicz K."/>
            <person name="Jones T."/>
            <person name="Grant M."/>
            <person name="Ambacheew D."/>
            <person name="Muzemil S."/>
            <person name="Studholme D.J."/>
        </authorList>
    </citation>
    <scope>NUCLEOTIDE SEQUENCE [LARGE SCALE GENOMIC DNA]</scope>
</reference>